<protein>
    <submittedName>
        <fullName evidence="2">VOC family protein</fullName>
    </submittedName>
</protein>
<comment type="caution">
    <text evidence="2">The sequence shown here is derived from an EMBL/GenBank/DDBJ whole genome shotgun (WGS) entry which is preliminary data.</text>
</comment>
<dbReference type="InterPro" id="IPR037523">
    <property type="entry name" value="VOC_core"/>
</dbReference>
<dbReference type="SUPFAM" id="SSF54593">
    <property type="entry name" value="Glyoxalase/Bleomycin resistance protein/Dihydroxybiphenyl dioxygenase"/>
    <property type="match status" value="1"/>
</dbReference>
<dbReference type="InterPro" id="IPR004360">
    <property type="entry name" value="Glyas_Fos-R_dOase_dom"/>
</dbReference>
<reference evidence="2 3" key="1">
    <citation type="submission" date="2018-10" db="EMBL/GenBank/DDBJ databases">
        <title>Genome sequencing of Pedobacter jejuensis TNB23.</title>
        <authorList>
            <person name="Cho Y.-J."/>
            <person name="Cho A."/>
            <person name="Kim O.-S."/>
        </authorList>
    </citation>
    <scope>NUCLEOTIDE SEQUENCE [LARGE SCALE GENOMIC DNA]</scope>
    <source>
        <strain evidence="2 3">TNB23</strain>
    </source>
</reference>
<evidence type="ECO:0000313" key="3">
    <source>
        <dbReference type="Proteomes" id="UP000274046"/>
    </source>
</evidence>
<dbReference type="PROSITE" id="PS51819">
    <property type="entry name" value="VOC"/>
    <property type="match status" value="1"/>
</dbReference>
<gene>
    <name evidence="2" type="ORF">D7004_10435</name>
</gene>
<name>A0A3N0BV25_9SPHI</name>
<dbReference type="AlphaFoldDB" id="A0A3N0BV25"/>
<dbReference type="Gene3D" id="3.10.180.10">
    <property type="entry name" value="2,3-Dihydroxybiphenyl 1,2-Dioxygenase, domain 1"/>
    <property type="match status" value="1"/>
</dbReference>
<feature type="domain" description="VOC" evidence="1">
    <location>
        <begin position="5"/>
        <end position="126"/>
    </location>
</feature>
<dbReference type="RefSeq" id="WP_123205809.1">
    <property type="nucleotide sequence ID" value="NZ_RBEE01000018.1"/>
</dbReference>
<sequence>MLKNSKAFSSFAVNDIQKAKEFYQDTLGLKVVDNPMGLIELKVLDSSNILIYPKPNHEPATFTVLNFPVENINDVVDKLIEKGISFEQYDEEYLKTNEKGISSGTGGPSIAWFKDPSGNILSILEVGK</sequence>
<keyword evidence="3" id="KW-1185">Reference proteome</keyword>
<dbReference type="Proteomes" id="UP000274046">
    <property type="component" value="Unassembled WGS sequence"/>
</dbReference>
<dbReference type="EMBL" id="RBEE01000018">
    <property type="protein sequence ID" value="RNL53211.1"/>
    <property type="molecule type" value="Genomic_DNA"/>
</dbReference>
<evidence type="ECO:0000259" key="1">
    <source>
        <dbReference type="PROSITE" id="PS51819"/>
    </source>
</evidence>
<evidence type="ECO:0000313" key="2">
    <source>
        <dbReference type="EMBL" id="RNL53211.1"/>
    </source>
</evidence>
<accession>A0A3N0BV25</accession>
<organism evidence="2 3">
    <name type="scientific">Pedobacter jejuensis</name>
    <dbReference type="NCBI Taxonomy" id="1268550"/>
    <lineage>
        <taxon>Bacteria</taxon>
        <taxon>Pseudomonadati</taxon>
        <taxon>Bacteroidota</taxon>
        <taxon>Sphingobacteriia</taxon>
        <taxon>Sphingobacteriales</taxon>
        <taxon>Sphingobacteriaceae</taxon>
        <taxon>Pedobacter</taxon>
    </lineage>
</organism>
<dbReference type="Pfam" id="PF00903">
    <property type="entry name" value="Glyoxalase"/>
    <property type="match status" value="1"/>
</dbReference>
<dbReference type="OrthoDB" id="9804907at2"/>
<dbReference type="InterPro" id="IPR029068">
    <property type="entry name" value="Glyas_Bleomycin-R_OHBP_Dase"/>
</dbReference>
<proteinExistence type="predicted"/>